<accession>A0ABX0HA01</accession>
<evidence type="ECO:0000313" key="3">
    <source>
        <dbReference type="Proteomes" id="UP000649799"/>
    </source>
</evidence>
<evidence type="ECO:0000259" key="1">
    <source>
        <dbReference type="Pfam" id="PF00710"/>
    </source>
</evidence>
<dbReference type="SUPFAM" id="SSF53774">
    <property type="entry name" value="Glutaminase/Asparaginase"/>
    <property type="match status" value="1"/>
</dbReference>
<gene>
    <name evidence="2" type="ORF">G9Q97_09375</name>
</gene>
<evidence type="ECO:0000313" key="2">
    <source>
        <dbReference type="EMBL" id="NHE57022.1"/>
    </source>
</evidence>
<dbReference type="Pfam" id="PF00710">
    <property type="entry name" value="Asparaginase"/>
    <property type="match status" value="1"/>
</dbReference>
<feature type="domain" description="L-asparaginase N-terminal" evidence="1">
    <location>
        <begin position="250"/>
        <end position="356"/>
    </location>
</feature>
<dbReference type="PIRSF" id="PIRSF001220">
    <property type="entry name" value="L-ASNase_gatD"/>
    <property type="match status" value="1"/>
</dbReference>
<keyword evidence="3" id="KW-1185">Reference proteome</keyword>
<dbReference type="InterPro" id="IPR027474">
    <property type="entry name" value="L-asparaginase_N"/>
</dbReference>
<dbReference type="Gene3D" id="3.40.50.1170">
    <property type="entry name" value="L-asparaginase, N-terminal domain"/>
    <property type="match status" value="1"/>
</dbReference>
<dbReference type="RefSeq" id="WP_166146048.1">
    <property type="nucleotide sequence ID" value="NZ_JAANYN010000003.1"/>
</dbReference>
<dbReference type="PROSITE" id="PS51732">
    <property type="entry name" value="ASN_GLN_ASE_3"/>
    <property type="match status" value="1"/>
</dbReference>
<reference evidence="2 3" key="1">
    <citation type="submission" date="2020-03" db="EMBL/GenBank/DDBJ databases">
        <title>Cyclobacterium plantarum sp. nov., a marine bacterium isolated from a coastal-marine wetland.</title>
        <authorList>
            <person name="Sanchez-Porro C."/>
            <person name="Ventosa A."/>
            <person name="Amoozegar M."/>
        </authorList>
    </citation>
    <scope>NUCLEOTIDE SEQUENCE [LARGE SCALE GENOMIC DNA]</scope>
    <source>
        <strain evidence="2 3">GBPx2</strain>
    </source>
</reference>
<sequence>MTTTNQFPISPKFVFFLLLVFSFKVGNAQEKPRIAIFSGPTATIQNSHPLITSNKAREQNELSLLTNDEGETMPFDRLYYQKIAAPVTLYIEMFTAHPLESDVKELYGEPDGYVDENGKFRKTRKSPSDKPVLKVELRPEDGLYPLPYMAVQADGKPWDATAAYPGAPFSASRQTFYPNASRIFEEIERNGGNIYGVADYDFYRPAPAGGYTKGLPAEDRTDTGDGDIPPETLGKDFFTYGPYGASQNRMQLAKATNMVQEVMASGEYDGSIWLEGSPSIENTSYWMGLLIDSKAPLVFNAAQRMRGLVSADGDQNIIDGINYISSGVWADENGITRVGSVMIQDQIIFSSREVQKGDARPGGYVTTGGYGGIIGSMGYGPKLTFLPLRKHTHLSEVNFTRIPKTVPGISVSEAGSIANVEVAVKDAGGKLIPESMPMVSIFKSARWKTEDDGSDDPSGEIDILARINDNLKKYPLAGFVGEGMAPYGSMIAPMDAALELAALHGYPVLKAARGNADGFMNTDPDNLFIEGHNTTSTKGRVLLMACILRYGTYPPAKDPLNPTAKELEAIKAKIKLYQEVFHTH</sequence>
<dbReference type="InterPro" id="IPR006034">
    <property type="entry name" value="Asparaginase/glutaminase-like"/>
</dbReference>
<dbReference type="EMBL" id="JAANYN010000003">
    <property type="protein sequence ID" value="NHE57022.1"/>
    <property type="molecule type" value="Genomic_DNA"/>
</dbReference>
<dbReference type="Proteomes" id="UP000649799">
    <property type="component" value="Unassembled WGS sequence"/>
</dbReference>
<dbReference type="PIRSF" id="PIRSF500176">
    <property type="entry name" value="L_ASNase"/>
    <property type="match status" value="1"/>
</dbReference>
<dbReference type="InterPro" id="IPR036152">
    <property type="entry name" value="Asp/glu_Ase-like_sf"/>
</dbReference>
<comment type="caution">
    <text evidence="2">The sequence shown here is derived from an EMBL/GenBank/DDBJ whole genome shotgun (WGS) entry which is preliminary data.</text>
</comment>
<protein>
    <recommendedName>
        <fullName evidence="1">L-asparaginase N-terminal domain-containing protein</fullName>
    </recommendedName>
</protein>
<dbReference type="InterPro" id="IPR037152">
    <property type="entry name" value="L-asparaginase_N_sf"/>
</dbReference>
<proteinExistence type="predicted"/>
<name>A0ABX0HA01_9BACT</name>
<organism evidence="2 3">
    <name type="scientific">Cyclobacterium plantarum</name>
    <dbReference type="NCBI Taxonomy" id="2716263"/>
    <lineage>
        <taxon>Bacteria</taxon>
        <taxon>Pseudomonadati</taxon>
        <taxon>Bacteroidota</taxon>
        <taxon>Cytophagia</taxon>
        <taxon>Cytophagales</taxon>
        <taxon>Cyclobacteriaceae</taxon>
        <taxon>Cyclobacterium</taxon>
    </lineage>
</organism>